<dbReference type="HOGENOM" id="CLU_027506_3_2_1"/>
<evidence type="ECO:0000259" key="3">
    <source>
        <dbReference type="PROSITE" id="PS51762"/>
    </source>
</evidence>
<feature type="signal peptide" evidence="2">
    <location>
        <begin position="1"/>
        <end position="22"/>
    </location>
</feature>
<dbReference type="STRING" id="1182545.A0A072PRK9"/>
<dbReference type="GO" id="GO:0016757">
    <property type="term" value="F:glycosyltransferase activity"/>
    <property type="evidence" value="ECO:0007669"/>
    <property type="project" value="TreeGrafter"/>
</dbReference>
<feature type="chain" id="PRO_5001681885" evidence="2">
    <location>
        <begin position="23"/>
        <end position="377"/>
    </location>
</feature>
<dbReference type="PROSITE" id="PS51762">
    <property type="entry name" value="GH16_2"/>
    <property type="match status" value="1"/>
</dbReference>
<dbReference type="PANTHER" id="PTHR10963">
    <property type="entry name" value="GLYCOSYL HYDROLASE-RELATED"/>
    <property type="match status" value="1"/>
</dbReference>
<dbReference type="Pfam" id="PF00722">
    <property type="entry name" value="Glyco_hydro_16"/>
    <property type="match status" value="1"/>
</dbReference>
<dbReference type="GeneID" id="25280998"/>
<gene>
    <name evidence="5" type="ORF">A1O9_06079</name>
</gene>
<feature type="domain" description="LysM" evidence="4">
    <location>
        <begin position="255"/>
        <end position="299"/>
    </location>
</feature>
<feature type="domain" description="GH16" evidence="3">
    <location>
        <begin position="17"/>
        <end position="217"/>
    </location>
</feature>
<dbReference type="GO" id="GO:0004553">
    <property type="term" value="F:hydrolase activity, hydrolyzing O-glycosyl compounds"/>
    <property type="evidence" value="ECO:0007669"/>
    <property type="project" value="InterPro"/>
</dbReference>
<dbReference type="InterPro" id="IPR000757">
    <property type="entry name" value="Beta-glucanase-like"/>
</dbReference>
<evidence type="ECO:0000259" key="4">
    <source>
        <dbReference type="PROSITE" id="PS51782"/>
    </source>
</evidence>
<dbReference type="CDD" id="cd00118">
    <property type="entry name" value="LysM"/>
    <property type="match status" value="1"/>
</dbReference>
<dbReference type="AlphaFoldDB" id="A0A072PRK9"/>
<dbReference type="InterPro" id="IPR036779">
    <property type="entry name" value="LysM_dom_sf"/>
</dbReference>
<sequence>MAFHLPFAKLLAALTVLTYVQTDTPAGWILADHATVSYGSPNGANFTFGKRKDAPYIWTRFYILFGRIEVVLKAAPGSGIITGAVMMSDDLDEIDWEWSGNNFAQSTGQVQTNFFGKGIAGTYSRGTAPQVDEPQDQFHTYALDWTPDALTWSIDGKNVRTLNNNHLTYGEWQYPQTPSRLHIGLWCSGDNETNSWGTIGWGGGPTDFTKLPYSAYVKSVNITTPNPCSSWKYPTPFDGLYNSVQCTNETISLPCTYSVVAGDDGYKIAKNLTVNFENLKAVNPGINWDVLQLDQALKVPGGNCTTSSNTVSVSTSSSSVNTSTTSSMGSSTDSSSIVSSSSLTPPGRTSASSSSSYPYFIVQDDVVLERKFVFYPL</sequence>
<dbReference type="GO" id="GO:0031505">
    <property type="term" value="P:fungal-type cell wall organization"/>
    <property type="evidence" value="ECO:0007669"/>
    <property type="project" value="TreeGrafter"/>
</dbReference>
<dbReference type="Gene3D" id="2.60.120.200">
    <property type="match status" value="1"/>
</dbReference>
<organism evidence="5 6">
    <name type="scientific">Exophiala aquamarina CBS 119918</name>
    <dbReference type="NCBI Taxonomy" id="1182545"/>
    <lineage>
        <taxon>Eukaryota</taxon>
        <taxon>Fungi</taxon>
        <taxon>Dikarya</taxon>
        <taxon>Ascomycota</taxon>
        <taxon>Pezizomycotina</taxon>
        <taxon>Eurotiomycetes</taxon>
        <taxon>Chaetothyriomycetidae</taxon>
        <taxon>Chaetothyriales</taxon>
        <taxon>Herpotrichiellaceae</taxon>
        <taxon>Exophiala</taxon>
    </lineage>
</organism>
<proteinExistence type="predicted"/>
<dbReference type="EMBL" id="AMGV01000004">
    <property type="protein sequence ID" value="KEF58155.1"/>
    <property type="molecule type" value="Genomic_DNA"/>
</dbReference>
<evidence type="ECO:0000256" key="1">
    <source>
        <dbReference type="SAM" id="MobiDB-lite"/>
    </source>
</evidence>
<dbReference type="InterPro" id="IPR018392">
    <property type="entry name" value="LysM"/>
</dbReference>
<name>A0A072PRK9_9EURO</name>
<dbReference type="InterPro" id="IPR050546">
    <property type="entry name" value="Glycosyl_Hydrlase_16"/>
</dbReference>
<feature type="compositionally biased region" description="Low complexity" evidence="1">
    <location>
        <begin position="306"/>
        <end position="342"/>
    </location>
</feature>
<dbReference type="VEuPathDB" id="FungiDB:A1O9_06079"/>
<evidence type="ECO:0000313" key="5">
    <source>
        <dbReference type="EMBL" id="KEF58155.1"/>
    </source>
</evidence>
<dbReference type="SUPFAM" id="SSF49899">
    <property type="entry name" value="Concanavalin A-like lectins/glucanases"/>
    <property type="match status" value="1"/>
</dbReference>
<protein>
    <submittedName>
        <fullName evidence="5">Murein transglycosylase</fullName>
    </submittedName>
</protein>
<dbReference type="InterPro" id="IPR013320">
    <property type="entry name" value="ConA-like_dom_sf"/>
</dbReference>
<dbReference type="RefSeq" id="XP_013260745.1">
    <property type="nucleotide sequence ID" value="XM_013405291.1"/>
</dbReference>
<dbReference type="SMART" id="SM00257">
    <property type="entry name" value="LysM"/>
    <property type="match status" value="1"/>
</dbReference>
<keyword evidence="2" id="KW-0732">Signal</keyword>
<dbReference type="PANTHER" id="PTHR10963:SF68">
    <property type="entry name" value="GLYCOSIDASE CRH1-RELATED"/>
    <property type="match status" value="1"/>
</dbReference>
<dbReference type="PROSITE" id="PS51782">
    <property type="entry name" value="LYSM"/>
    <property type="match status" value="1"/>
</dbReference>
<dbReference type="GO" id="GO:0005975">
    <property type="term" value="P:carbohydrate metabolic process"/>
    <property type="evidence" value="ECO:0007669"/>
    <property type="project" value="InterPro"/>
</dbReference>
<feature type="region of interest" description="Disordered" evidence="1">
    <location>
        <begin position="306"/>
        <end position="355"/>
    </location>
</feature>
<accession>A0A072PRK9</accession>
<dbReference type="GO" id="GO:0009277">
    <property type="term" value="C:fungal-type cell wall"/>
    <property type="evidence" value="ECO:0007669"/>
    <property type="project" value="TreeGrafter"/>
</dbReference>
<comment type="caution">
    <text evidence="5">The sequence shown here is derived from an EMBL/GenBank/DDBJ whole genome shotgun (WGS) entry which is preliminary data.</text>
</comment>
<keyword evidence="6" id="KW-1185">Reference proteome</keyword>
<evidence type="ECO:0000313" key="6">
    <source>
        <dbReference type="Proteomes" id="UP000027920"/>
    </source>
</evidence>
<dbReference type="SUPFAM" id="SSF54106">
    <property type="entry name" value="LysM domain"/>
    <property type="match status" value="1"/>
</dbReference>
<evidence type="ECO:0000256" key="2">
    <source>
        <dbReference type="SAM" id="SignalP"/>
    </source>
</evidence>
<dbReference type="OrthoDB" id="4781at2759"/>
<dbReference type="Gene3D" id="3.10.350.10">
    <property type="entry name" value="LysM domain"/>
    <property type="match status" value="1"/>
</dbReference>
<reference evidence="5 6" key="1">
    <citation type="submission" date="2013-03" db="EMBL/GenBank/DDBJ databases">
        <title>The Genome Sequence of Exophiala aquamarina CBS 119918.</title>
        <authorList>
            <consortium name="The Broad Institute Genomics Platform"/>
            <person name="Cuomo C."/>
            <person name="de Hoog S."/>
            <person name="Gorbushina A."/>
            <person name="Walker B."/>
            <person name="Young S.K."/>
            <person name="Zeng Q."/>
            <person name="Gargeya S."/>
            <person name="Fitzgerald M."/>
            <person name="Haas B."/>
            <person name="Abouelleil A."/>
            <person name="Allen A.W."/>
            <person name="Alvarado L."/>
            <person name="Arachchi H.M."/>
            <person name="Berlin A.M."/>
            <person name="Chapman S.B."/>
            <person name="Gainer-Dewar J."/>
            <person name="Goldberg J."/>
            <person name="Griggs A."/>
            <person name="Gujja S."/>
            <person name="Hansen M."/>
            <person name="Howarth C."/>
            <person name="Imamovic A."/>
            <person name="Ireland A."/>
            <person name="Larimer J."/>
            <person name="McCowan C."/>
            <person name="Murphy C."/>
            <person name="Pearson M."/>
            <person name="Poon T.W."/>
            <person name="Priest M."/>
            <person name="Roberts A."/>
            <person name="Saif S."/>
            <person name="Shea T."/>
            <person name="Sisk P."/>
            <person name="Sykes S."/>
            <person name="Wortman J."/>
            <person name="Nusbaum C."/>
            <person name="Birren B."/>
        </authorList>
    </citation>
    <scope>NUCLEOTIDE SEQUENCE [LARGE SCALE GENOMIC DNA]</scope>
    <source>
        <strain evidence="5 6">CBS 119918</strain>
    </source>
</reference>
<dbReference type="Proteomes" id="UP000027920">
    <property type="component" value="Unassembled WGS sequence"/>
</dbReference>